<dbReference type="InterPro" id="IPR035906">
    <property type="entry name" value="MetI-like_sf"/>
</dbReference>
<comment type="caution">
    <text evidence="9">The sequence shown here is derived from an EMBL/GenBank/DDBJ whole genome shotgun (WGS) entry which is preliminary data.</text>
</comment>
<keyword evidence="3" id="KW-1003">Cell membrane</keyword>
<feature type="transmembrane region" description="Helical" evidence="7">
    <location>
        <begin position="223"/>
        <end position="243"/>
    </location>
</feature>
<dbReference type="Gene3D" id="1.10.3720.10">
    <property type="entry name" value="MetI-like"/>
    <property type="match status" value="1"/>
</dbReference>
<feature type="transmembrane region" description="Helical" evidence="7">
    <location>
        <begin position="80"/>
        <end position="100"/>
    </location>
</feature>
<organism evidence="9 10">
    <name type="scientific">Paenibacillus contaminans</name>
    <dbReference type="NCBI Taxonomy" id="450362"/>
    <lineage>
        <taxon>Bacteria</taxon>
        <taxon>Bacillati</taxon>
        <taxon>Bacillota</taxon>
        <taxon>Bacilli</taxon>
        <taxon>Bacillales</taxon>
        <taxon>Paenibacillaceae</taxon>
        <taxon>Paenibacillus</taxon>
    </lineage>
</organism>
<feature type="transmembrane region" description="Helical" evidence="7">
    <location>
        <begin position="153"/>
        <end position="172"/>
    </location>
</feature>
<evidence type="ECO:0000256" key="5">
    <source>
        <dbReference type="ARBA" id="ARBA00022989"/>
    </source>
</evidence>
<dbReference type="Pfam" id="PF00528">
    <property type="entry name" value="BPD_transp_1"/>
    <property type="match status" value="1"/>
</dbReference>
<feature type="domain" description="ABC transmembrane type-1" evidence="8">
    <location>
        <begin position="45"/>
        <end position="235"/>
    </location>
</feature>
<reference evidence="9 10" key="1">
    <citation type="journal article" date="2009" name="Int. J. Syst. Evol. Microbiol.">
        <title>Paenibacillus contaminans sp. nov., isolated from a contaminated laboratory plate.</title>
        <authorList>
            <person name="Chou J.H."/>
            <person name="Lee J.H."/>
            <person name="Lin M.C."/>
            <person name="Chang P.S."/>
            <person name="Arun A.B."/>
            <person name="Young C.C."/>
            <person name="Chen W.M."/>
        </authorList>
    </citation>
    <scope>NUCLEOTIDE SEQUENCE [LARGE SCALE GENOMIC DNA]</scope>
    <source>
        <strain evidence="9 10">CKOBP-6</strain>
    </source>
</reference>
<dbReference type="GO" id="GO:0055085">
    <property type="term" value="P:transmembrane transport"/>
    <property type="evidence" value="ECO:0007669"/>
    <property type="project" value="InterPro"/>
</dbReference>
<dbReference type="SUPFAM" id="SSF161098">
    <property type="entry name" value="MetI-like"/>
    <property type="match status" value="1"/>
</dbReference>
<keyword evidence="6 7" id="KW-0472">Membrane</keyword>
<name>A0A329LS38_9BACL</name>
<keyword evidence="5 7" id="KW-1133">Transmembrane helix</keyword>
<comment type="similarity">
    <text evidence="7">Belongs to the binding-protein-dependent transport system permease family.</text>
</comment>
<dbReference type="GO" id="GO:0005886">
    <property type="term" value="C:plasma membrane"/>
    <property type="evidence" value="ECO:0007669"/>
    <property type="project" value="UniProtKB-SubCell"/>
</dbReference>
<keyword evidence="2 7" id="KW-0813">Transport</keyword>
<evidence type="ECO:0000256" key="3">
    <source>
        <dbReference type="ARBA" id="ARBA00022475"/>
    </source>
</evidence>
<dbReference type="OrthoDB" id="9771544at2"/>
<dbReference type="PANTHER" id="PTHR43744:SF9">
    <property type="entry name" value="POLYGALACTURONAN_RHAMNOGALACTURONAN TRANSPORT SYSTEM PERMEASE PROTEIN YTCP"/>
    <property type="match status" value="1"/>
</dbReference>
<dbReference type="Proteomes" id="UP000250369">
    <property type="component" value="Unassembled WGS sequence"/>
</dbReference>
<proteinExistence type="inferred from homology"/>
<evidence type="ECO:0000256" key="7">
    <source>
        <dbReference type="RuleBase" id="RU363032"/>
    </source>
</evidence>
<feature type="transmembrane region" description="Helical" evidence="7">
    <location>
        <begin position="112"/>
        <end position="132"/>
    </location>
</feature>
<evidence type="ECO:0000259" key="8">
    <source>
        <dbReference type="PROSITE" id="PS50928"/>
    </source>
</evidence>
<evidence type="ECO:0000313" key="9">
    <source>
        <dbReference type="EMBL" id="RAV09942.1"/>
    </source>
</evidence>
<feature type="transmembrane region" description="Helical" evidence="7">
    <location>
        <begin position="44"/>
        <end position="68"/>
    </location>
</feature>
<evidence type="ECO:0000256" key="1">
    <source>
        <dbReference type="ARBA" id="ARBA00004651"/>
    </source>
</evidence>
<gene>
    <name evidence="9" type="ORF">DQG23_38685</name>
</gene>
<evidence type="ECO:0000313" key="10">
    <source>
        <dbReference type="Proteomes" id="UP000250369"/>
    </source>
</evidence>
<keyword evidence="4 7" id="KW-0812">Transmembrane</keyword>
<accession>A0A329LS38</accession>
<dbReference type="PANTHER" id="PTHR43744">
    <property type="entry name" value="ABC TRANSPORTER PERMEASE PROTEIN MG189-RELATED-RELATED"/>
    <property type="match status" value="1"/>
</dbReference>
<dbReference type="AlphaFoldDB" id="A0A329LS38"/>
<evidence type="ECO:0000256" key="2">
    <source>
        <dbReference type="ARBA" id="ARBA00022448"/>
    </source>
</evidence>
<sequence>MWHEISMSLSSMEGALRGGFFLWPREFTLAAYEAVLKSQYIWTAYYNTIFTTVIGTILSTLLTAMTAYPLIKARMPGKNILTFLILFTMLFGGGLIPTYLLVKNVGLVNSLWALIIPSAISAYNVLIMRSFFASLPAELEESAMIDGANPIRIFFRIILPLSMPVVATIALWEAVGRWNNFFGALIYLNDKSKYTLPVLIRDIINGQEQAKAMGDLAASATDSIIAATIVLSLLPILCVYPFLQKYFVKGVMIGAVKS</sequence>
<dbReference type="CDD" id="cd06261">
    <property type="entry name" value="TM_PBP2"/>
    <property type="match status" value="1"/>
</dbReference>
<dbReference type="InterPro" id="IPR000515">
    <property type="entry name" value="MetI-like"/>
</dbReference>
<dbReference type="PROSITE" id="PS50928">
    <property type="entry name" value="ABC_TM1"/>
    <property type="match status" value="1"/>
</dbReference>
<dbReference type="EMBL" id="QMFB01000046">
    <property type="protein sequence ID" value="RAV09942.1"/>
    <property type="molecule type" value="Genomic_DNA"/>
</dbReference>
<evidence type="ECO:0000256" key="4">
    <source>
        <dbReference type="ARBA" id="ARBA00022692"/>
    </source>
</evidence>
<protein>
    <submittedName>
        <fullName evidence="9">Carbohydrate ABC transporter permease</fullName>
    </submittedName>
</protein>
<comment type="subcellular location">
    <subcellularLocation>
        <location evidence="1 7">Cell membrane</location>
        <topology evidence="1 7">Multi-pass membrane protein</topology>
    </subcellularLocation>
</comment>
<evidence type="ECO:0000256" key="6">
    <source>
        <dbReference type="ARBA" id="ARBA00023136"/>
    </source>
</evidence>
<keyword evidence="10" id="KW-1185">Reference proteome</keyword>